<dbReference type="RefSeq" id="WP_110348593.1">
    <property type="nucleotide sequence ID" value="NZ_QJHL01000007.1"/>
</dbReference>
<evidence type="ECO:0000313" key="1">
    <source>
        <dbReference type="EMBL" id="PXY43160.1"/>
    </source>
</evidence>
<gene>
    <name evidence="1" type="ORF">DMB68_20945</name>
</gene>
<keyword evidence="2" id="KW-1185">Reference proteome</keyword>
<evidence type="ECO:0000313" key="2">
    <source>
        <dbReference type="Proteomes" id="UP000247681"/>
    </source>
</evidence>
<comment type="caution">
    <text evidence="1">The sequence shown here is derived from an EMBL/GenBank/DDBJ whole genome shotgun (WGS) entry which is preliminary data.</text>
</comment>
<dbReference type="PROSITE" id="PS51257">
    <property type="entry name" value="PROKAR_LIPOPROTEIN"/>
    <property type="match status" value="1"/>
</dbReference>
<evidence type="ECO:0008006" key="3">
    <source>
        <dbReference type="Google" id="ProtNLM"/>
    </source>
</evidence>
<protein>
    <recommendedName>
        <fullName evidence="3">DUF4738 domain-containing protein</fullName>
    </recommendedName>
</protein>
<dbReference type="AlphaFoldDB" id="A0A2V4BZT2"/>
<sequence>MKDLSRLVLAFLLLVLFSCKKEDSQSTKIDDSEIRDRYFNLEKIGWKSRAYTQKIEDIGFTATEVPIQYYLLKDQGTENLKTVDSLYEENKRERVIEFTFQQDEEKDLLAKDFTGMEYTDAVKYMSFGLDKDFYVVTSKKDTIPCSGVTYERSYKIAPYQKVMLFFSGIDPNDKIQLVYTDYLFRKGTLKFKFKDTYTPLAL</sequence>
<organism evidence="1 2">
    <name type="scientific">Flavobacterium hydrophilum</name>
    <dbReference type="NCBI Taxonomy" id="2211445"/>
    <lineage>
        <taxon>Bacteria</taxon>
        <taxon>Pseudomonadati</taxon>
        <taxon>Bacteroidota</taxon>
        <taxon>Flavobacteriia</taxon>
        <taxon>Flavobacteriales</taxon>
        <taxon>Flavobacteriaceae</taxon>
        <taxon>Flavobacterium</taxon>
    </lineage>
</organism>
<proteinExistence type="predicted"/>
<dbReference type="Proteomes" id="UP000247681">
    <property type="component" value="Unassembled WGS sequence"/>
</dbReference>
<dbReference type="OrthoDB" id="1160950at2"/>
<dbReference type="EMBL" id="QJHL01000007">
    <property type="protein sequence ID" value="PXY43160.1"/>
    <property type="molecule type" value="Genomic_DNA"/>
</dbReference>
<reference evidence="1 2" key="1">
    <citation type="submission" date="2018-05" db="EMBL/GenBank/DDBJ databases">
        <title>Flavobacterium sp. strain IMCC34758, incomplete genome.</title>
        <authorList>
            <person name="Joung Y."/>
        </authorList>
    </citation>
    <scope>NUCLEOTIDE SEQUENCE [LARGE SCALE GENOMIC DNA]</scope>
    <source>
        <strain evidence="1 2">IMCC34758</strain>
    </source>
</reference>
<name>A0A2V4BZT2_9FLAO</name>
<accession>A0A2V4BZT2</accession>